<dbReference type="GO" id="GO:0032259">
    <property type="term" value="P:methylation"/>
    <property type="evidence" value="ECO:0007669"/>
    <property type="project" value="UniProtKB-KW"/>
</dbReference>
<sequence>MGWEIKITLAVTTSEHLPPVLEVDELASSSSDCDGESLASSTVSLTESINEHVYANGRRYHRKSEGQYALPSDETEMNRLDLVHLQLLTLGGDLHKAPIQGDPLNVLDCGTGTGIWALDFGDLHKGSRVLGVDLIPNQPTWTFPNVTFEIDDVEKPWTYSQRFDFIHSRHLATSIRDWPSYLTQIFTHLTPGGFVEISEHNLDTLHSDDATLPPTSPLLTYMSCLRSGLLAAGVNPDLQGADYKRMLEEAGFVDVQLRAYKIPWGAWAKNRTYKMVGAILGDVAATGIEAHGLQLMTAVLGMTEGEARRVCGEAVEGVRTGREHAYHWQWQVWGRKPVEGEE</sequence>
<gene>
    <name evidence="1" type="ORF">EX30DRAFT_311250</name>
</gene>
<dbReference type="OrthoDB" id="8300214at2759"/>
<dbReference type="GO" id="GO:0008168">
    <property type="term" value="F:methyltransferase activity"/>
    <property type="evidence" value="ECO:0007669"/>
    <property type="project" value="UniProtKB-KW"/>
</dbReference>
<organism evidence="1 2">
    <name type="scientific">Ascodesmis nigricans</name>
    <dbReference type="NCBI Taxonomy" id="341454"/>
    <lineage>
        <taxon>Eukaryota</taxon>
        <taxon>Fungi</taxon>
        <taxon>Dikarya</taxon>
        <taxon>Ascomycota</taxon>
        <taxon>Pezizomycotina</taxon>
        <taxon>Pezizomycetes</taxon>
        <taxon>Pezizales</taxon>
        <taxon>Ascodesmidaceae</taxon>
        <taxon>Ascodesmis</taxon>
    </lineage>
</organism>
<keyword evidence="1" id="KW-0808">Transferase</keyword>
<dbReference type="Pfam" id="PF13489">
    <property type="entry name" value="Methyltransf_23"/>
    <property type="match status" value="1"/>
</dbReference>
<dbReference type="PANTHER" id="PTHR43591">
    <property type="entry name" value="METHYLTRANSFERASE"/>
    <property type="match status" value="1"/>
</dbReference>
<keyword evidence="2" id="KW-1185">Reference proteome</keyword>
<protein>
    <submittedName>
        <fullName evidence="1">S-adenosyl-L-methionine-dependent methyltransferase</fullName>
    </submittedName>
</protein>
<proteinExistence type="predicted"/>
<keyword evidence="1" id="KW-0489">Methyltransferase</keyword>
<dbReference type="STRING" id="341454.A0A4S2MKL7"/>
<dbReference type="SUPFAM" id="SSF53335">
    <property type="entry name" value="S-adenosyl-L-methionine-dependent methyltransferases"/>
    <property type="match status" value="1"/>
</dbReference>
<dbReference type="CDD" id="cd02440">
    <property type="entry name" value="AdoMet_MTases"/>
    <property type="match status" value="1"/>
</dbReference>
<dbReference type="Gene3D" id="3.40.50.150">
    <property type="entry name" value="Vaccinia Virus protein VP39"/>
    <property type="match status" value="1"/>
</dbReference>
<evidence type="ECO:0000313" key="1">
    <source>
        <dbReference type="EMBL" id="TGZ77453.1"/>
    </source>
</evidence>
<accession>A0A4S2MKL7</accession>
<dbReference type="EMBL" id="ML220153">
    <property type="protein sequence ID" value="TGZ77453.1"/>
    <property type="molecule type" value="Genomic_DNA"/>
</dbReference>
<reference evidence="1 2" key="1">
    <citation type="submission" date="2019-04" db="EMBL/GenBank/DDBJ databases">
        <title>Comparative genomics and transcriptomics to analyze fruiting body development in filamentous ascomycetes.</title>
        <authorList>
            <consortium name="DOE Joint Genome Institute"/>
            <person name="Lutkenhaus R."/>
            <person name="Traeger S."/>
            <person name="Breuer J."/>
            <person name="Kuo A."/>
            <person name="Lipzen A."/>
            <person name="Pangilinan J."/>
            <person name="Dilworth D."/>
            <person name="Sandor L."/>
            <person name="Poggeler S."/>
            <person name="Barry K."/>
            <person name="Grigoriev I.V."/>
            <person name="Nowrousian M."/>
        </authorList>
    </citation>
    <scope>NUCLEOTIDE SEQUENCE [LARGE SCALE GENOMIC DNA]</scope>
    <source>
        <strain evidence="1 2">CBS 389.68</strain>
    </source>
</reference>
<dbReference type="PANTHER" id="PTHR43591:SF24">
    <property type="entry name" value="2-METHOXY-6-POLYPRENYL-1,4-BENZOQUINOL METHYLASE, MITOCHONDRIAL"/>
    <property type="match status" value="1"/>
</dbReference>
<dbReference type="InParanoid" id="A0A4S2MKL7"/>
<name>A0A4S2MKL7_9PEZI</name>
<dbReference type="InterPro" id="IPR029063">
    <property type="entry name" value="SAM-dependent_MTases_sf"/>
</dbReference>
<dbReference type="AlphaFoldDB" id="A0A4S2MKL7"/>
<dbReference type="Proteomes" id="UP000298138">
    <property type="component" value="Unassembled WGS sequence"/>
</dbReference>
<evidence type="ECO:0000313" key="2">
    <source>
        <dbReference type="Proteomes" id="UP000298138"/>
    </source>
</evidence>